<evidence type="ECO:0000256" key="1">
    <source>
        <dbReference type="ARBA" id="ARBA00009679"/>
    </source>
</evidence>
<organism evidence="4 5">
    <name type="scientific">Botryobasidium botryosum (strain FD-172 SS1)</name>
    <dbReference type="NCBI Taxonomy" id="930990"/>
    <lineage>
        <taxon>Eukaryota</taxon>
        <taxon>Fungi</taxon>
        <taxon>Dikarya</taxon>
        <taxon>Basidiomycota</taxon>
        <taxon>Agaricomycotina</taxon>
        <taxon>Agaricomycetes</taxon>
        <taxon>Cantharellales</taxon>
        <taxon>Botryobasidiaceae</taxon>
        <taxon>Botryobasidium</taxon>
    </lineage>
</organism>
<dbReference type="EMBL" id="KL198083">
    <property type="protein sequence ID" value="KDQ09041.1"/>
    <property type="molecule type" value="Genomic_DNA"/>
</dbReference>
<dbReference type="AlphaFoldDB" id="A0A067MBR9"/>
<accession>A0A067MBR9</accession>
<dbReference type="InParanoid" id="A0A067MBR9"/>
<feature type="compositionally biased region" description="Low complexity" evidence="2">
    <location>
        <begin position="546"/>
        <end position="564"/>
    </location>
</feature>
<dbReference type="Gene3D" id="2.40.50.140">
    <property type="entry name" value="Nucleic acid-binding proteins"/>
    <property type="match status" value="1"/>
</dbReference>
<dbReference type="PANTHER" id="PTHR13454">
    <property type="entry name" value="PROTEIN MCM10 HOMOLOG"/>
    <property type="match status" value="1"/>
</dbReference>
<gene>
    <name evidence="4" type="ORF">BOTBODRAFT_37419</name>
</gene>
<sequence length="674" mass="71427">MNSLRISAITQEEKQKQIRAQIAQLQAQLVAPDPDSISAAGSKRDHEPEEPTGDRRKVLVPASPSPKRRRIDPGVTPKARGSNGAPAVSITTSAKVRQAAKGKQRSNPPALQPPPPPRAPKVIAALAAIQLGAATKAETTRSVAFTQAPAPLVPTVTLSSAPTRDDTLALIESLEPGPVDHKPPPYDSRFETFEPNSRINLLSRKLPHDEFQEYLRGRYYISPSLLYSVIRPLQNKQGYDVPIAGDWVTIAVVAERGKTQLTKGGARKNGEHADMEDEGADEAKANAKPQETGDIPNKTPDKKPYGGRKFVNIRLVDFGHRSSSRSGSAFGTRSGVGGDAILNMLLFEADDRTYKGGSGGAFEKCSKFPEGTVIQGPGTVRRACDSWCDKRVSEVCEYHVLTAVKGARAGRAEFSIGTSGMSSTAHAGKSKHYDPDRKWGLDPANGASRPSGDASSGGGATYLFSGHVINSRAEYVGEKLGRERGEHEERKRKNEEETVLGKPLSRDGGRSVGALAAEKARRAVLKEKGKETEKSQAGESEGGAAAGDAKGSGSKKGSAYSAQAMRNIGFDPTPKGIGGTSERQLDPERLEALKSLTSLSGKKDVSLRSRPGKRRSGVSAPVSTLPKDGGLGLSDDGLEMVMEERHEEAAGSGAGGGGSDSDSQLEIEPPISTG</sequence>
<evidence type="ECO:0000259" key="3">
    <source>
        <dbReference type="Pfam" id="PF09329"/>
    </source>
</evidence>
<feature type="compositionally biased region" description="Basic and acidic residues" evidence="2">
    <location>
        <begin position="42"/>
        <end position="57"/>
    </location>
</feature>
<dbReference type="GO" id="GO:0003697">
    <property type="term" value="F:single-stranded DNA binding"/>
    <property type="evidence" value="ECO:0007669"/>
    <property type="project" value="InterPro"/>
</dbReference>
<reference evidence="5" key="1">
    <citation type="journal article" date="2014" name="Proc. Natl. Acad. Sci. U.S.A.">
        <title>Extensive sampling of basidiomycete genomes demonstrates inadequacy of the white-rot/brown-rot paradigm for wood decay fungi.</title>
        <authorList>
            <person name="Riley R."/>
            <person name="Salamov A.A."/>
            <person name="Brown D.W."/>
            <person name="Nagy L.G."/>
            <person name="Floudas D."/>
            <person name="Held B.W."/>
            <person name="Levasseur A."/>
            <person name="Lombard V."/>
            <person name="Morin E."/>
            <person name="Otillar R."/>
            <person name="Lindquist E.A."/>
            <person name="Sun H."/>
            <person name="LaButti K.M."/>
            <person name="Schmutz J."/>
            <person name="Jabbour D."/>
            <person name="Luo H."/>
            <person name="Baker S.E."/>
            <person name="Pisabarro A.G."/>
            <person name="Walton J.D."/>
            <person name="Blanchette R.A."/>
            <person name="Henrissat B."/>
            <person name="Martin F."/>
            <person name="Cullen D."/>
            <person name="Hibbett D.S."/>
            <person name="Grigoriev I.V."/>
        </authorList>
    </citation>
    <scope>NUCLEOTIDE SEQUENCE [LARGE SCALE GENOMIC DNA]</scope>
    <source>
        <strain evidence="5">FD-172 SS1</strain>
    </source>
</reference>
<feature type="compositionally biased region" description="Basic and acidic residues" evidence="2">
    <location>
        <begin position="583"/>
        <end position="592"/>
    </location>
</feature>
<feature type="region of interest" description="Disordered" evidence="2">
    <location>
        <begin position="479"/>
        <end position="674"/>
    </location>
</feature>
<dbReference type="InterPro" id="IPR040184">
    <property type="entry name" value="Mcm10"/>
</dbReference>
<feature type="region of interest" description="Disordered" evidence="2">
    <location>
        <begin position="29"/>
        <end position="119"/>
    </location>
</feature>
<evidence type="ECO:0000256" key="2">
    <source>
        <dbReference type="SAM" id="MobiDB-lite"/>
    </source>
</evidence>
<dbReference type="Pfam" id="PF09329">
    <property type="entry name" value="zf-primase"/>
    <property type="match status" value="1"/>
</dbReference>
<feature type="compositionally biased region" description="Basic and acidic residues" evidence="2">
    <location>
        <begin position="518"/>
        <end position="536"/>
    </location>
</feature>
<dbReference type="InterPro" id="IPR012340">
    <property type="entry name" value="NA-bd_OB-fold"/>
</dbReference>
<feature type="region of interest" description="Disordered" evidence="2">
    <location>
        <begin position="262"/>
        <end position="303"/>
    </location>
</feature>
<dbReference type="OrthoDB" id="202825at2759"/>
<dbReference type="GO" id="GO:0003688">
    <property type="term" value="F:DNA replication origin binding"/>
    <property type="evidence" value="ECO:0007669"/>
    <property type="project" value="TreeGrafter"/>
</dbReference>
<feature type="domain" description="Zinc finger Mcm10/DnaG-type" evidence="3">
    <location>
        <begin position="383"/>
        <end position="411"/>
    </location>
</feature>
<dbReference type="PANTHER" id="PTHR13454:SF11">
    <property type="entry name" value="PROTEIN MCM10 HOMOLOG"/>
    <property type="match status" value="1"/>
</dbReference>
<feature type="compositionally biased region" description="Basic and acidic residues" evidence="2">
    <location>
        <begin position="431"/>
        <end position="440"/>
    </location>
</feature>
<evidence type="ECO:0000313" key="5">
    <source>
        <dbReference type="Proteomes" id="UP000027195"/>
    </source>
</evidence>
<dbReference type="InterPro" id="IPR015408">
    <property type="entry name" value="Znf_Mcm10/DnaG"/>
</dbReference>
<dbReference type="STRING" id="930990.A0A067MBR9"/>
<dbReference type="Proteomes" id="UP000027195">
    <property type="component" value="Unassembled WGS sequence"/>
</dbReference>
<dbReference type="GO" id="GO:0043596">
    <property type="term" value="C:nuclear replication fork"/>
    <property type="evidence" value="ECO:0007669"/>
    <property type="project" value="TreeGrafter"/>
</dbReference>
<keyword evidence="5" id="KW-1185">Reference proteome</keyword>
<evidence type="ECO:0000313" key="4">
    <source>
        <dbReference type="EMBL" id="KDQ09041.1"/>
    </source>
</evidence>
<feature type="region of interest" description="Disordered" evidence="2">
    <location>
        <begin position="418"/>
        <end position="459"/>
    </location>
</feature>
<comment type="similarity">
    <text evidence="1">Belongs to the MCM10 family.</text>
</comment>
<dbReference type="HOGENOM" id="CLU_015393_1_0_1"/>
<name>A0A067MBR9_BOTB1</name>
<protein>
    <recommendedName>
        <fullName evidence="3">Zinc finger Mcm10/DnaG-type domain-containing protein</fullName>
    </recommendedName>
</protein>
<proteinExistence type="inferred from homology"/>
<feature type="compositionally biased region" description="Pro residues" evidence="2">
    <location>
        <begin position="110"/>
        <end position="119"/>
    </location>
</feature>
<feature type="compositionally biased region" description="Basic and acidic residues" evidence="2">
    <location>
        <begin position="479"/>
        <end position="496"/>
    </location>
</feature>
<dbReference type="GO" id="GO:0006270">
    <property type="term" value="P:DNA replication initiation"/>
    <property type="evidence" value="ECO:0007669"/>
    <property type="project" value="InterPro"/>
</dbReference>